<gene>
    <name evidence="2" type="ORF">WDV06_36655</name>
</gene>
<sequence length="185" mass="20272">MRKPTEKQRIFAENYVMGMTKQAAALAAGYAPAHAMVQGAKMMQNAVVKAEIKRLRKEMLAPDEREGVDFDTPVDRKEQEAAARNAMPRDIEGEPYTDSMEFLTDLMNKAGAPLAMRARAAEQLLPYQHARVETKGKKESRKDRAADIAGQGGGDTKTSTRKDGRPKFAPMAAPGKPDLKVVGGR</sequence>
<dbReference type="Pfam" id="PF03592">
    <property type="entry name" value="Terminase_2"/>
    <property type="match status" value="1"/>
</dbReference>
<dbReference type="EMBL" id="JBBDHD010000273">
    <property type="protein sequence ID" value="MFH7600588.1"/>
    <property type="molecule type" value="Genomic_DNA"/>
</dbReference>
<evidence type="ECO:0000313" key="2">
    <source>
        <dbReference type="EMBL" id="MFH7600588.1"/>
    </source>
</evidence>
<evidence type="ECO:0000256" key="1">
    <source>
        <dbReference type="SAM" id="MobiDB-lite"/>
    </source>
</evidence>
<reference evidence="2 3" key="1">
    <citation type="submission" date="2024-03" db="EMBL/GenBank/DDBJ databases">
        <title>Whole genome sequencing of Streptomyces racemochromogenes, to identify antimicrobial biosynthetic gene clusters.</title>
        <authorList>
            <person name="Suryawanshi P."/>
            <person name="Krishnaraj P.U."/>
            <person name="Arun Y.P."/>
            <person name="Suryawanshi M.P."/>
            <person name="Rakshit O."/>
        </authorList>
    </citation>
    <scope>NUCLEOTIDE SEQUENCE [LARGE SCALE GENOMIC DNA]</scope>
    <source>
        <strain evidence="2 3">AUDT626</strain>
    </source>
</reference>
<comment type="caution">
    <text evidence="2">The sequence shown here is derived from an EMBL/GenBank/DDBJ whole genome shotgun (WGS) entry which is preliminary data.</text>
</comment>
<organism evidence="2 3">
    <name type="scientific">Streptomyces racemochromogenes</name>
    <dbReference type="NCBI Taxonomy" id="67353"/>
    <lineage>
        <taxon>Bacteria</taxon>
        <taxon>Bacillati</taxon>
        <taxon>Actinomycetota</taxon>
        <taxon>Actinomycetes</taxon>
        <taxon>Kitasatosporales</taxon>
        <taxon>Streptomycetaceae</taxon>
        <taxon>Streptomyces</taxon>
    </lineage>
</organism>
<feature type="compositionally biased region" description="Basic and acidic residues" evidence="1">
    <location>
        <begin position="132"/>
        <end position="146"/>
    </location>
</feature>
<keyword evidence="3" id="KW-1185">Reference proteome</keyword>
<name>A0ABW7PQ80_9ACTN</name>
<evidence type="ECO:0000313" key="3">
    <source>
        <dbReference type="Proteomes" id="UP001610631"/>
    </source>
</evidence>
<feature type="region of interest" description="Disordered" evidence="1">
    <location>
        <begin position="132"/>
        <end position="185"/>
    </location>
</feature>
<dbReference type="InterPro" id="IPR005335">
    <property type="entry name" value="Terminase_ssu"/>
</dbReference>
<accession>A0ABW7PQ80</accession>
<feature type="region of interest" description="Disordered" evidence="1">
    <location>
        <begin position="63"/>
        <end position="94"/>
    </location>
</feature>
<proteinExistence type="predicted"/>
<dbReference type="InterPro" id="IPR038713">
    <property type="entry name" value="Terminase_Gp1_N_sf"/>
</dbReference>
<dbReference type="Gene3D" id="1.10.10.1400">
    <property type="entry name" value="Terminase, small subunit, N-terminal DNA-binding domain, HTH motif"/>
    <property type="match status" value="1"/>
</dbReference>
<protein>
    <submittedName>
        <fullName evidence="2">Terminase small subunit</fullName>
    </submittedName>
</protein>
<feature type="compositionally biased region" description="Basic and acidic residues" evidence="1">
    <location>
        <begin position="63"/>
        <end position="92"/>
    </location>
</feature>
<dbReference type="Proteomes" id="UP001610631">
    <property type="component" value="Unassembled WGS sequence"/>
</dbReference>